<dbReference type="AlphaFoldDB" id="A0AAW0LS60"/>
<evidence type="ECO:0000313" key="3">
    <source>
        <dbReference type="Proteomes" id="UP000237347"/>
    </source>
</evidence>
<evidence type="ECO:0000313" key="2">
    <source>
        <dbReference type="EMBL" id="KAK7853609.1"/>
    </source>
</evidence>
<dbReference type="EMBL" id="PKMF04000064">
    <property type="protein sequence ID" value="KAK7853609.1"/>
    <property type="molecule type" value="Genomic_DNA"/>
</dbReference>
<feature type="region of interest" description="Disordered" evidence="1">
    <location>
        <begin position="1"/>
        <end position="22"/>
    </location>
</feature>
<organism evidence="2 3">
    <name type="scientific">Quercus suber</name>
    <name type="common">Cork oak</name>
    <dbReference type="NCBI Taxonomy" id="58331"/>
    <lineage>
        <taxon>Eukaryota</taxon>
        <taxon>Viridiplantae</taxon>
        <taxon>Streptophyta</taxon>
        <taxon>Embryophyta</taxon>
        <taxon>Tracheophyta</taxon>
        <taxon>Spermatophyta</taxon>
        <taxon>Magnoliopsida</taxon>
        <taxon>eudicotyledons</taxon>
        <taxon>Gunneridae</taxon>
        <taxon>Pentapetalae</taxon>
        <taxon>rosids</taxon>
        <taxon>fabids</taxon>
        <taxon>Fagales</taxon>
        <taxon>Fagaceae</taxon>
        <taxon>Quercus</taxon>
    </lineage>
</organism>
<comment type="caution">
    <text evidence="2">The sequence shown here is derived from an EMBL/GenBank/DDBJ whole genome shotgun (WGS) entry which is preliminary data.</text>
</comment>
<protein>
    <submittedName>
        <fullName evidence="2">Uncharacterized protein</fullName>
    </submittedName>
</protein>
<dbReference type="Proteomes" id="UP000237347">
    <property type="component" value="Unassembled WGS sequence"/>
</dbReference>
<gene>
    <name evidence="2" type="ORF">CFP56_035499</name>
</gene>
<accession>A0AAW0LS60</accession>
<keyword evidence="3" id="KW-1185">Reference proteome</keyword>
<name>A0AAW0LS60_QUESU</name>
<reference evidence="2 3" key="1">
    <citation type="journal article" date="2018" name="Sci. Data">
        <title>The draft genome sequence of cork oak.</title>
        <authorList>
            <person name="Ramos A.M."/>
            <person name="Usie A."/>
            <person name="Barbosa P."/>
            <person name="Barros P.M."/>
            <person name="Capote T."/>
            <person name="Chaves I."/>
            <person name="Simoes F."/>
            <person name="Abreu I."/>
            <person name="Carrasquinho I."/>
            <person name="Faro C."/>
            <person name="Guimaraes J.B."/>
            <person name="Mendonca D."/>
            <person name="Nobrega F."/>
            <person name="Rodrigues L."/>
            <person name="Saibo N.J.M."/>
            <person name="Varela M.C."/>
            <person name="Egas C."/>
            <person name="Matos J."/>
            <person name="Miguel C.M."/>
            <person name="Oliveira M.M."/>
            <person name="Ricardo C.P."/>
            <person name="Goncalves S."/>
        </authorList>
    </citation>
    <scope>NUCLEOTIDE SEQUENCE [LARGE SCALE GENOMIC DNA]</scope>
    <source>
        <strain evidence="3">cv. HL8</strain>
    </source>
</reference>
<feature type="compositionally biased region" description="Basic and acidic residues" evidence="1">
    <location>
        <begin position="1"/>
        <end position="12"/>
    </location>
</feature>
<sequence length="144" mass="15555">MHQAIKSKDRKTQTQTHIGAGHEITERGWSSEVRPLRWRTQRVVSAGLGYGQRWAGLRSALGWAIVGTGLGLRSALGWGWGFDRPWAGAGASVGAGLGYGRRWAGAGASVGIGLGLKQQVVPYRSELDDGGGDFERVELERNER</sequence>
<evidence type="ECO:0000256" key="1">
    <source>
        <dbReference type="SAM" id="MobiDB-lite"/>
    </source>
</evidence>
<proteinExistence type="predicted"/>